<proteinExistence type="predicted"/>
<dbReference type="PANTHER" id="PTHR36124">
    <property type="match status" value="1"/>
</dbReference>
<dbReference type="PANTHER" id="PTHR36124:SF1">
    <property type="entry name" value="ER-BOUND OXYGENASE MPAB_MPAB'_RUBBER OXYGENASE CATALYTIC DOMAIN-CONTAINING PROTEIN"/>
    <property type="match status" value="1"/>
</dbReference>
<protein>
    <submittedName>
        <fullName evidence="2">Uncharacterized protein</fullName>
    </submittedName>
</protein>
<dbReference type="Proteomes" id="UP000054302">
    <property type="component" value="Unassembled WGS sequence"/>
</dbReference>
<sequence>MADIVQRLASNISAQHLSGLAASPSKHLSALSWLWSYYLLPAVVAYPLLCSALRFRRLKNIQAKYNYGSSTNPSYEGMTVVEAHKIIDSMSCFEFPALFTKGLQFALFRTYGIPTISSLLFKTTQLSAEKNVPKRYADTTILLFDIMSAEPNSERANNAFARLNYLHGHYIRQGKISNDDMLYTLALFMNQPVEWVNRFEWRQFTDLEICAMGVFHKYMGESMQINFDVLPSAKSGWKDGLHFYRELNTWFKDYEKEYMVPDVTNYEVAVKTRDLLICNAPTFAHSVLQKMVSAPLDDRLREAIMFDKAPPAYTASLNGFMTLRRVLLRYLALPRPWFMEDTIMTEKPDKAGRRYIVTWDTKPVYVKPTLWNRWGPGALMSRVLGIAVPGDAGTHPEGFVVDDVGPSVFVGKGRAEARETVKHLETKANIGCPFAMQKR</sequence>
<keyword evidence="1" id="KW-1133">Transmembrane helix</keyword>
<keyword evidence="1" id="KW-0472">Membrane</keyword>
<accession>A0A0D1Z0J6</accession>
<dbReference type="VEuPathDB" id="FungiDB:PV10_08038"/>
<dbReference type="GO" id="GO:0016491">
    <property type="term" value="F:oxidoreductase activity"/>
    <property type="evidence" value="ECO:0007669"/>
    <property type="project" value="InterPro"/>
</dbReference>
<reference evidence="2 3" key="1">
    <citation type="submission" date="2015-01" db="EMBL/GenBank/DDBJ databases">
        <title>The Genome Sequence of Exophiala mesophila CBS40295.</title>
        <authorList>
            <consortium name="The Broad Institute Genomics Platform"/>
            <person name="Cuomo C."/>
            <person name="de Hoog S."/>
            <person name="Gorbushina A."/>
            <person name="Stielow B."/>
            <person name="Teixiera M."/>
            <person name="Abouelleil A."/>
            <person name="Chapman S.B."/>
            <person name="Priest M."/>
            <person name="Young S.K."/>
            <person name="Wortman J."/>
            <person name="Nusbaum C."/>
            <person name="Birren B."/>
        </authorList>
    </citation>
    <scope>NUCLEOTIDE SEQUENCE [LARGE SCALE GENOMIC DNA]</scope>
    <source>
        <strain evidence="2 3">CBS 40295</strain>
    </source>
</reference>
<evidence type="ECO:0000256" key="1">
    <source>
        <dbReference type="SAM" id="Phobius"/>
    </source>
</evidence>
<gene>
    <name evidence="2" type="ORF">PV10_08038</name>
</gene>
<keyword evidence="3" id="KW-1185">Reference proteome</keyword>
<dbReference type="HOGENOM" id="CLU_039076_0_0_1"/>
<dbReference type="GeneID" id="27325883"/>
<keyword evidence="1" id="KW-0812">Transmembrane</keyword>
<feature type="transmembrane region" description="Helical" evidence="1">
    <location>
        <begin position="35"/>
        <end position="55"/>
    </location>
</feature>
<organism evidence="2 3">
    <name type="scientific">Exophiala mesophila</name>
    <name type="common">Black yeast-like fungus</name>
    <dbReference type="NCBI Taxonomy" id="212818"/>
    <lineage>
        <taxon>Eukaryota</taxon>
        <taxon>Fungi</taxon>
        <taxon>Dikarya</taxon>
        <taxon>Ascomycota</taxon>
        <taxon>Pezizomycotina</taxon>
        <taxon>Eurotiomycetes</taxon>
        <taxon>Chaetothyriomycetidae</taxon>
        <taxon>Chaetothyriales</taxon>
        <taxon>Herpotrichiellaceae</taxon>
        <taxon>Exophiala</taxon>
    </lineage>
</organism>
<evidence type="ECO:0000313" key="3">
    <source>
        <dbReference type="Proteomes" id="UP000054302"/>
    </source>
</evidence>
<dbReference type="InterPro" id="IPR046366">
    <property type="entry name" value="MPAB"/>
</dbReference>
<evidence type="ECO:0000313" key="2">
    <source>
        <dbReference type="EMBL" id="KIV88347.1"/>
    </source>
</evidence>
<dbReference type="OrthoDB" id="545169at2759"/>
<name>A0A0D1Z0J6_EXOME</name>
<dbReference type="RefSeq" id="XP_016219921.1">
    <property type="nucleotide sequence ID" value="XM_016373010.1"/>
</dbReference>
<dbReference type="OMA" id="TIMQTEF"/>
<dbReference type="STRING" id="212818.A0A0D1Z0J6"/>
<dbReference type="AlphaFoldDB" id="A0A0D1Z0J6"/>
<dbReference type="EMBL" id="KN847525">
    <property type="protein sequence ID" value="KIV88347.1"/>
    <property type="molecule type" value="Genomic_DNA"/>
</dbReference>